<keyword evidence="2" id="KW-1185">Reference proteome</keyword>
<comment type="caution">
    <text evidence="1">The sequence shown here is derived from an EMBL/GenBank/DDBJ whole genome shotgun (WGS) entry which is preliminary data.</text>
</comment>
<protein>
    <submittedName>
        <fullName evidence="1">Uncharacterized protein</fullName>
    </submittedName>
</protein>
<proteinExistence type="predicted"/>
<accession>A0AAV1QQ03</accession>
<evidence type="ECO:0000313" key="2">
    <source>
        <dbReference type="Proteomes" id="UP001314170"/>
    </source>
</evidence>
<dbReference type="EMBL" id="CAWUPB010000027">
    <property type="protein sequence ID" value="CAK7322784.1"/>
    <property type="molecule type" value="Genomic_DNA"/>
</dbReference>
<dbReference type="AlphaFoldDB" id="A0AAV1QQ03"/>
<name>A0AAV1QQ03_9ROSI</name>
<evidence type="ECO:0000313" key="1">
    <source>
        <dbReference type="EMBL" id="CAK7322784.1"/>
    </source>
</evidence>
<gene>
    <name evidence="1" type="ORF">DCAF_LOCUS395</name>
</gene>
<dbReference type="Proteomes" id="UP001314170">
    <property type="component" value="Unassembled WGS sequence"/>
</dbReference>
<reference evidence="1 2" key="1">
    <citation type="submission" date="2024-01" db="EMBL/GenBank/DDBJ databases">
        <authorList>
            <person name="Waweru B."/>
        </authorList>
    </citation>
    <scope>NUCLEOTIDE SEQUENCE [LARGE SCALE GENOMIC DNA]</scope>
</reference>
<organism evidence="1 2">
    <name type="scientific">Dovyalis caffra</name>
    <dbReference type="NCBI Taxonomy" id="77055"/>
    <lineage>
        <taxon>Eukaryota</taxon>
        <taxon>Viridiplantae</taxon>
        <taxon>Streptophyta</taxon>
        <taxon>Embryophyta</taxon>
        <taxon>Tracheophyta</taxon>
        <taxon>Spermatophyta</taxon>
        <taxon>Magnoliopsida</taxon>
        <taxon>eudicotyledons</taxon>
        <taxon>Gunneridae</taxon>
        <taxon>Pentapetalae</taxon>
        <taxon>rosids</taxon>
        <taxon>fabids</taxon>
        <taxon>Malpighiales</taxon>
        <taxon>Salicaceae</taxon>
        <taxon>Flacourtieae</taxon>
        <taxon>Dovyalis</taxon>
    </lineage>
</organism>
<sequence>MRLPKDGAAGGWHKLRDQADSFCSAENAFQCLQPLLAQEVSTESIFYQSMADITRTHH</sequence>